<keyword evidence="2" id="KW-0812">Transmembrane</keyword>
<feature type="transmembrane region" description="Helical" evidence="2">
    <location>
        <begin position="66"/>
        <end position="83"/>
    </location>
</feature>
<feature type="region of interest" description="Disordered" evidence="1">
    <location>
        <begin position="39"/>
        <end position="59"/>
    </location>
</feature>
<dbReference type="AlphaFoldDB" id="A5KLH3"/>
<dbReference type="Proteomes" id="UP000003577">
    <property type="component" value="Unassembled WGS sequence"/>
</dbReference>
<evidence type="ECO:0000256" key="1">
    <source>
        <dbReference type="SAM" id="MobiDB-lite"/>
    </source>
</evidence>
<feature type="region of interest" description="Disordered" evidence="1">
    <location>
        <begin position="1"/>
        <end position="22"/>
    </location>
</feature>
<gene>
    <name evidence="3" type="ORF">RUMTOR_01077</name>
</gene>
<evidence type="ECO:0000256" key="2">
    <source>
        <dbReference type="SAM" id="Phobius"/>
    </source>
</evidence>
<keyword evidence="2" id="KW-1133">Transmembrane helix</keyword>
<name>A5KLH3_9FIRM</name>
<sequence length="119" mass="14105">MQYKKSKEERQRGKNSMNDAQLRRRELLRQTKQLYGERETVPPIHPRYGNLCKEQDEGGEEAGGSFYMRLVICILCFIFFVYMDQNHAEVANVNSTKIINEIERDVELEAVKEVWENFE</sequence>
<protein>
    <submittedName>
        <fullName evidence="3">Uncharacterized protein</fullName>
    </submittedName>
</protein>
<reference evidence="3 4" key="2">
    <citation type="submission" date="2007-04" db="EMBL/GenBank/DDBJ databases">
        <title>Draft genome sequence of Ruminococcus torques (ATCC 27756).</title>
        <authorList>
            <person name="Sudarsanam P."/>
            <person name="Ley R."/>
            <person name="Guruge J."/>
            <person name="Turnbaugh P.J."/>
            <person name="Mahowald M."/>
            <person name="Liep D."/>
            <person name="Gordon J."/>
        </authorList>
    </citation>
    <scope>NUCLEOTIDE SEQUENCE [LARGE SCALE GENOMIC DNA]</scope>
    <source>
        <strain evidence="3 4">ATCC 27756</strain>
    </source>
</reference>
<dbReference type="PaxDb" id="411460-RUMTOR_01077"/>
<organism evidence="3 4">
    <name type="scientific">[Ruminococcus] torques ATCC 27756</name>
    <dbReference type="NCBI Taxonomy" id="411460"/>
    <lineage>
        <taxon>Bacteria</taxon>
        <taxon>Bacillati</taxon>
        <taxon>Bacillota</taxon>
        <taxon>Clostridia</taxon>
        <taxon>Lachnospirales</taxon>
        <taxon>Lachnospiraceae</taxon>
        <taxon>Mediterraneibacter</taxon>
    </lineage>
</organism>
<comment type="caution">
    <text evidence="3">The sequence shown here is derived from an EMBL/GenBank/DDBJ whole genome shotgun (WGS) entry which is preliminary data.</text>
</comment>
<evidence type="ECO:0000313" key="3">
    <source>
        <dbReference type="EMBL" id="EDK24811.1"/>
    </source>
</evidence>
<keyword evidence="2" id="KW-0472">Membrane</keyword>
<accession>A5KLH3</accession>
<feature type="compositionally biased region" description="Basic and acidic residues" evidence="1">
    <location>
        <begin position="1"/>
        <end position="12"/>
    </location>
</feature>
<proteinExistence type="predicted"/>
<evidence type="ECO:0000313" key="4">
    <source>
        <dbReference type="Proteomes" id="UP000003577"/>
    </source>
</evidence>
<dbReference type="HOGENOM" id="CLU_2232299_0_0_9"/>
<reference evidence="3 4" key="1">
    <citation type="submission" date="2007-03" db="EMBL/GenBank/DDBJ databases">
        <authorList>
            <person name="Fulton L."/>
            <person name="Clifton S."/>
            <person name="Fulton B."/>
            <person name="Xu J."/>
            <person name="Minx P."/>
            <person name="Pepin K.H."/>
            <person name="Johnson M."/>
            <person name="Thiruvilangam P."/>
            <person name="Bhonagiri V."/>
            <person name="Nash W.E."/>
            <person name="Mardis E.R."/>
            <person name="Wilson R.K."/>
        </authorList>
    </citation>
    <scope>NUCLEOTIDE SEQUENCE [LARGE SCALE GENOMIC DNA]</scope>
    <source>
        <strain evidence="3 4">ATCC 27756</strain>
    </source>
</reference>
<dbReference type="EMBL" id="AAVP02000003">
    <property type="protein sequence ID" value="EDK24811.1"/>
    <property type="molecule type" value="Genomic_DNA"/>
</dbReference>